<dbReference type="InterPro" id="IPR017969">
    <property type="entry name" value="Heavy-metal-associated_CS"/>
</dbReference>
<sequence>METATFNIPSISCSACSNKIQESVKSLKGVKNVSVDLKSQQVNIDYNPDNIGPQEIKKHISQMGYEVI</sequence>
<dbReference type="Proteomes" id="UP000005435">
    <property type="component" value="Chromosome"/>
</dbReference>
<dbReference type="CDD" id="cd00371">
    <property type="entry name" value="HMA"/>
    <property type="match status" value="1"/>
</dbReference>
<dbReference type="STRING" id="720554.Clocl_0036"/>
<keyword evidence="5" id="KW-1185">Reference proteome</keyword>
<evidence type="ECO:0000256" key="2">
    <source>
        <dbReference type="ARBA" id="ARBA00022723"/>
    </source>
</evidence>
<dbReference type="RefSeq" id="WP_014253432.1">
    <property type="nucleotide sequence ID" value="NC_016627.1"/>
</dbReference>
<evidence type="ECO:0000256" key="1">
    <source>
        <dbReference type="ARBA" id="ARBA00015313"/>
    </source>
</evidence>
<dbReference type="PROSITE" id="PS01047">
    <property type="entry name" value="HMA_1"/>
    <property type="match status" value="1"/>
</dbReference>
<evidence type="ECO:0000259" key="3">
    <source>
        <dbReference type="PROSITE" id="PS50846"/>
    </source>
</evidence>
<reference evidence="5" key="1">
    <citation type="submission" date="2011-12" db="EMBL/GenBank/DDBJ databases">
        <title>Complete sequence of Clostridium clariflavum DSM 19732.</title>
        <authorList>
            <consortium name="US DOE Joint Genome Institute"/>
            <person name="Lucas S."/>
            <person name="Han J."/>
            <person name="Lapidus A."/>
            <person name="Cheng J.-F."/>
            <person name="Goodwin L."/>
            <person name="Pitluck S."/>
            <person name="Peters L."/>
            <person name="Teshima H."/>
            <person name="Detter J.C."/>
            <person name="Han C."/>
            <person name="Tapia R."/>
            <person name="Land M."/>
            <person name="Hauser L."/>
            <person name="Kyrpides N."/>
            <person name="Ivanova N."/>
            <person name="Pagani I."/>
            <person name="Kitzmiller T."/>
            <person name="Lynd L."/>
            <person name="Izquierdo J."/>
            <person name="Woyke T."/>
        </authorList>
    </citation>
    <scope>NUCLEOTIDE SEQUENCE [LARGE SCALE GENOMIC DNA]</scope>
    <source>
        <strain evidence="5">DSM 19732 / NBRC 101661 / EBR45</strain>
    </source>
</reference>
<gene>
    <name evidence="4" type="ordered locus">Clocl_0036</name>
</gene>
<dbReference type="InterPro" id="IPR036163">
    <property type="entry name" value="HMA_dom_sf"/>
</dbReference>
<dbReference type="PROSITE" id="PS50846">
    <property type="entry name" value="HMA_2"/>
    <property type="match status" value="1"/>
</dbReference>
<name>G8LYS6_ACECE</name>
<dbReference type="KEGG" id="ccl:Clocl_0036"/>
<dbReference type="eggNOG" id="COG2608">
    <property type="taxonomic scope" value="Bacteria"/>
</dbReference>
<accession>G8LYS6</accession>
<dbReference type="PANTHER" id="PTHR46594:SF4">
    <property type="entry name" value="P-TYPE CATION-TRANSPORTING ATPASE"/>
    <property type="match status" value="1"/>
</dbReference>
<proteinExistence type="predicted"/>
<dbReference type="FunFam" id="3.30.70.100:FF:000001">
    <property type="entry name" value="ATPase copper transporting beta"/>
    <property type="match status" value="1"/>
</dbReference>
<protein>
    <recommendedName>
        <fullName evidence="1">Copper chaperone CopZ</fullName>
    </recommendedName>
</protein>
<reference evidence="4 5" key="2">
    <citation type="journal article" date="2012" name="Stand. Genomic Sci.">
        <title>Complete Genome Sequence of Clostridium clariflavum DSM 19732.</title>
        <authorList>
            <person name="Izquierdo J.A."/>
            <person name="Goodwin L."/>
            <person name="Davenport K.W."/>
            <person name="Teshima H."/>
            <person name="Bruce D."/>
            <person name="Detter C."/>
            <person name="Tapia R."/>
            <person name="Han S."/>
            <person name="Land M."/>
            <person name="Hauser L."/>
            <person name="Jeffries C.D."/>
            <person name="Han J."/>
            <person name="Pitluck S."/>
            <person name="Nolan M."/>
            <person name="Chen A."/>
            <person name="Huntemann M."/>
            <person name="Mavromatis K."/>
            <person name="Mikhailova N."/>
            <person name="Liolios K."/>
            <person name="Woyke T."/>
            <person name="Lynd L.R."/>
        </authorList>
    </citation>
    <scope>NUCLEOTIDE SEQUENCE [LARGE SCALE GENOMIC DNA]</scope>
    <source>
        <strain evidence="5">DSM 19732 / NBRC 101661 / EBR45</strain>
    </source>
</reference>
<dbReference type="Pfam" id="PF00403">
    <property type="entry name" value="HMA"/>
    <property type="match status" value="1"/>
</dbReference>
<dbReference type="EMBL" id="CP003065">
    <property type="protein sequence ID" value="AEV66794.1"/>
    <property type="molecule type" value="Genomic_DNA"/>
</dbReference>
<dbReference type="HOGENOM" id="CLU_134973_10_0_9"/>
<feature type="domain" description="HMA" evidence="3">
    <location>
        <begin position="2"/>
        <end position="68"/>
    </location>
</feature>
<dbReference type="OrthoDB" id="9801832at2"/>
<dbReference type="InterPro" id="IPR006121">
    <property type="entry name" value="HMA_dom"/>
</dbReference>
<dbReference type="Gene3D" id="3.30.70.100">
    <property type="match status" value="1"/>
</dbReference>
<dbReference type="SUPFAM" id="SSF55008">
    <property type="entry name" value="HMA, heavy metal-associated domain"/>
    <property type="match status" value="1"/>
</dbReference>
<dbReference type="PANTHER" id="PTHR46594">
    <property type="entry name" value="P-TYPE CATION-TRANSPORTING ATPASE"/>
    <property type="match status" value="1"/>
</dbReference>
<evidence type="ECO:0000313" key="4">
    <source>
        <dbReference type="EMBL" id="AEV66794.1"/>
    </source>
</evidence>
<organism evidence="4 5">
    <name type="scientific">Acetivibrio clariflavus (strain DSM 19732 / NBRC 101661 / EBR45)</name>
    <name type="common">Clostridium clariflavum</name>
    <dbReference type="NCBI Taxonomy" id="720554"/>
    <lineage>
        <taxon>Bacteria</taxon>
        <taxon>Bacillati</taxon>
        <taxon>Bacillota</taxon>
        <taxon>Clostridia</taxon>
        <taxon>Eubacteriales</taxon>
        <taxon>Oscillospiraceae</taxon>
        <taxon>Acetivibrio</taxon>
    </lineage>
</organism>
<dbReference type="GO" id="GO:0046872">
    <property type="term" value="F:metal ion binding"/>
    <property type="evidence" value="ECO:0007669"/>
    <property type="project" value="UniProtKB-KW"/>
</dbReference>
<keyword evidence="2" id="KW-0479">Metal-binding</keyword>
<dbReference type="AlphaFoldDB" id="G8LYS6"/>
<evidence type="ECO:0000313" key="5">
    <source>
        <dbReference type="Proteomes" id="UP000005435"/>
    </source>
</evidence>